<comment type="caution">
    <text evidence="1">The sequence shown here is derived from an EMBL/GenBank/DDBJ whole genome shotgun (WGS) entry which is preliminary data.</text>
</comment>
<proteinExistence type="predicted"/>
<name>A0ABN1NW99_9ACTN</name>
<sequence length="79" mass="7827">MAAGEAAVEGGDADAGAAGDLLRRRVDALLKEDLAGRDDDLLALAAGVGPQPGCVLGQPVPIGDQVFVPPVGRQRPGVG</sequence>
<dbReference type="Proteomes" id="UP001501578">
    <property type="component" value="Unassembled WGS sequence"/>
</dbReference>
<protein>
    <submittedName>
        <fullName evidence="1">Uncharacterized protein</fullName>
    </submittedName>
</protein>
<evidence type="ECO:0000313" key="2">
    <source>
        <dbReference type="Proteomes" id="UP001501578"/>
    </source>
</evidence>
<accession>A0ABN1NW99</accession>
<gene>
    <name evidence="1" type="ORF">GCM10009560_15070</name>
</gene>
<keyword evidence="2" id="KW-1185">Reference proteome</keyword>
<dbReference type="EMBL" id="BAAAHQ010000006">
    <property type="protein sequence ID" value="GAA0918289.1"/>
    <property type="molecule type" value="Genomic_DNA"/>
</dbReference>
<organism evidence="1 2">
    <name type="scientific">Nonomuraea longicatena</name>
    <dbReference type="NCBI Taxonomy" id="83682"/>
    <lineage>
        <taxon>Bacteria</taxon>
        <taxon>Bacillati</taxon>
        <taxon>Actinomycetota</taxon>
        <taxon>Actinomycetes</taxon>
        <taxon>Streptosporangiales</taxon>
        <taxon>Streptosporangiaceae</taxon>
        <taxon>Nonomuraea</taxon>
    </lineage>
</organism>
<reference evidence="1 2" key="1">
    <citation type="journal article" date="2019" name="Int. J. Syst. Evol. Microbiol.">
        <title>The Global Catalogue of Microorganisms (GCM) 10K type strain sequencing project: providing services to taxonomists for standard genome sequencing and annotation.</title>
        <authorList>
            <consortium name="The Broad Institute Genomics Platform"/>
            <consortium name="The Broad Institute Genome Sequencing Center for Infectious Disease"/>
            <person name="Wu L."/>
            <person name="Ma J."/>
        </authorList>
    </citation>
    <scope>NUCLEOTIDE SEQUENCE [LARGE SCALE GENOMIC DNA]</scope>
    <source>
        <strain evidence="1 2">JCM 11136</strain>
    </source>
</reference>
<evidence type="ECO:0000313" key="1">
    <source>
        <dbReference type="EMBL" id="GAA0918289.1"/>
    </source>
</evidence>